<reference evidence="2 3" key="1">
    <citation type="submission" date="2021-06" db="EMBL/GenBank/DDBJ databases">
        <authorList>
            <person name="Kallberg Y."/>
            <person name="Tangrot J."/>
            <person name="Rosling A."/>
        </authorList>
    </citation>
    <scope>NUCLEOTIDE SEQUENCE [LARGE SCALE GENOMIC DNA]</scope>
    <source>
        <strain evidence="2 3">120-4 pot B 10/14</strain>
    </source>
</reference>
<accession>A0ABN7XBX4</accession>
<organism evidence="2 3">
    <name type="scientific">Gigaspora margarita</name>
    <dbReference type="NCBI Taxonomy" id="4874"/>
    <lineage>
        <taxon>Eukaryota</taxon>
        <taxon>Fungi</taxon>
        <taxon>Fungi incertae sedis</taxon>
        <taxon>Mucoromycota</taxon>
        <taxon>Glomeromycotina</taxon>
        <taxon>Glomeromycetes</taxon>
        <taxon>Diversisporales</taxon>
        <taxon>Gigasporaceae</taxon>
        <taxon>Gigaspora</taxon>
    </lineage>
</organism>
<sequence>EVNKNSKVIQVDKANKNCSEYNNEINDIGKKGDNKEDEYNKESNEENEDKNDNEMKAMKKVMKIKMMMRMKMKMKIINEILSIVAQTSKSVNQLFLPAFLQKVSPDIINQCVILVSITHNTNFNKIEIHPTKKTAILKNSKGDIILEPINPVEVRKSIENIQFPKLNRISRKQVNQDPYLLLGYFANFETTKKRNILTKNKLKVSNLYYELLAFEGELS</sequence>
<feature type="region of interest" description="Disordered" evidence="1">
    <location>
        <begin position="20"/>
        <end position="55"/>
    </location>
</feature>
<feature type="non-terminal residue" evidence="2">
    <location>
        <position position="219"/>
    </location>
</feature>
<comment type="caution">
    <text evidence="2">The sequence shown here is derived from an EMBL/GenBank/DDBJ whole genome shotgun (WGS) entry which is preliminary data.</text>
</comment>
<name>A0ABN7XBX4_GIGMA</name>
<evidence type="ECO:0000313" key="3">
    <source>
        <dbReference type="Proteomes" id="UP000789901"/>
    </source>
</evidence>
<feature type="compositionally biased region" description="Basic and acidic residues" evidence="1">
    <location>
        <begin position="27"/>
        <end position="55"/>
    </location>
</feature>
<keyword evidence="3" id="KW-1185">Reference proteome</keyword>
<protein>
    <submittedName>
        <fullName evidence="2">26269_t:CDS:1</fullName>
    </submittedName>
</protein>
<proteinExistence type="predicted"/>
<evidence type="ECO:0000256" key="1">
    <source>
        <dbReference type="SAM" id="MobiDB-lite"/>
    </source>
</evidence>
<dbReference type="EMBL" id="CAJVQB010113016">
    <property type="protein sequence ID" value="CAG8852530.1"/>
    <property type="molecule type" value="Genomic_DNA"/>
</dbReference>
<dbReference type="Proteomes" id="UP000789901">
    <property type="component" value="Unassembled WGS sequence"/>
</dbReference>
<evidence type="ECO:0000313" key="2">
    <source>
        <dbReference type="EMBL" id="CAG8852530.1"/>
    </source>
</evidence>
<feature type="non-terminal residue" evidence="2">
    <location>
        <position position="1"/>
    </location>
</feature>
<gene>
    <name evidence="2" type="ORF">GMARGA_LOCUS41351</name>
</gene>